<dbReference type="AlphaFoldDB" id="A0A3A1U942"/>
<dbReference type="InterPro" id="IPR010496">
    <property type="entry name" value="AL/BT2_dom"/>
</dbReference>
<dbReference type="EMBL" id="QXTG01000001">
    <property type="protein sequence ID" value="RIX30759.1"/>
    <property type="molecule type" value="Genomic_DNA"/>
</dbReference>
<feature type="domain" description="3-keto-alpha-glucoside-1,2-lyase/3-keto-2-hydroxy-glucal hydratase" evidence="1">
    <location>
        <begin position="10"/>
        <end position="282"/>
    </location>
</feature>
<name>A0A3A1U942_9MICO</name>
<dbReference type="Proteomes" id="UP000265742">
    <property type="component" value="Unassembled WGS sequence"/>
</dbReference>
<comment type="caution">
    <text evidence="2">The sequence shown here is derived from an EMBL/GenBank/DDBJ whole genome shotgun (WGS) entry which is preliminary data.</text>
</comment>
<reference evidence="3" key="1">
    <citation type="submission" date="2018-09" db="EMBL/GenBank/DDBJ databases">
        <authorList>
            <person name="Kim I."/>
        </authorList>
    </citation>
    <scope>NUCLEOTIDE SEQUENCE [LARGE SCALE GENOMIC DNA]</scope>
    <source>
        <strain evidence="3">DD4a</strain>
    </source>
</reference>
<evidence type="ECO:0000313" key="2">
    <source>
        <dbReference type="EMBL" id="RIX30759.1"/>
    </source>
</evidence>
<evidence type="ECO:0000259" key="1">
    <source>
        <dbReference type="Pfam" id="PF06439"/>
    </source>
</evidence>
<keyword evidence="3" id="KW-1185">Reference proteome</keyword>
<organism evidence="2 3">
    <name type="scientific">Amnibacterium setariae</name>
    <dbReference type="NCBI Taxonomy" id="2306585"/>
    <lineage>
        <taxon>Bacteria</taxon>
        <taxon>Bacillati</taxon>
        <taxon>Actinomycetota</taxon>
        <taxon>Actinomycetes</taxon>
        <taxon>Micrococcales</taxon>
        <taxon>Microbacteriaceae</taxon>
        <taxon>Amnibacterium</taxon>
    </lineage>
</organism>
<gene>
    <name evidence="2" type="ORF">D1781_04965</name>
</gene>
<sequence length="286" mass="30957">MDDDAHDETGFRAIFDGRTLDGWHAAPRVYGTVRPGGPMLADVSDEPLPDPAEAVRHAAVWRVEDGAIVGEQDAPGSGFGGYLVSNEAFGDIELRLQMRPDWPADTGVMLRRLRDSWEGLQVLVDHRRSGSIGGFYGNGLAGFHAVPFSIDAGLDAAGRPDRLVLQDPATSVEPLTPEKRALLTRAGDPDAFLAAWRFGDWNDLRVRCVGALPVLTTWVNDVLVAELDVAAITWPGFDPAAVLAALGPRGHIAFEVHDNDPLLGEERWGVGAACRWRDVRVRDLAG</sequence>
<protein>
    <submittedName>
        <fullName evidence="2">DUF1080 domain-containing protein</fullName>
    </submittedName>
</protein>
<dbReference type="Gene3D" id="2.60.120.560">
    <property type="entry name" value="Exo-inulinase, domain 1"/>
    <property type="match status" value="1"/>
</dbReference>
<dbReference type="RefSeq" id="WP_119481120.1">
    <property type="nucleotide sequence ID" value="NZ_QXTG01000001.1"/>
</dbReference>
<dbReference type="Pfam" id="PF06439">
    <property type="entry name" value="3keto-disac_hyd"/>
    <property type="match status" value="1"/>
</dbReference>
<dbReference type="GO" id="GO:0016787">
    <property type="term" value="F:hydrolase activity"/>
    <property type="evidence" value="ECO:0007669"/>
    <property type="project" value="InterPro"/>
</dbReference>
<evidence type="ECO:0000313" key="3">
    <source>
        <dbReference type="Proteomes" id="UP000265742"/>
    </source>
</evidence>
<accession>A0A3A1U942</accession>
<dbReference type="OrthoDB" id="176168at2"/>
<proteinExistence type="predicted"/>